<dbReference type="GeneID" id="37622767"/>
<protein>
    <recommendedName>
        <fullName evidence="3">POTRA domain-containing protein</fullName>
    </recommendedName>
</protein>
<evidence type="ECO:0000313" key="2">
    <source>
        <dbReference type="EMBL" id="AXI96093.1"/>
    </source>
</evidence>
<keyword evidence="1" id="KW-0732">Signal</keyword>
<dbReference type="AlphaFoldDB" id="A0A345U6K7"/>
<reference evidence="2" key="1">
    <citation type="journal article" date="2018" name="J. Phycol.">
        <title>Organellar genomics: a useful tool to study evolutionary relationships and molecular evolution in Gracilariaceae (Rhodophyta).</title>
        <authorList>
            <person name="Iha C."/>
            <person name="Grassa C.J."/>
            <person name="de M Lyra G."/>
            <person name="Davis C.C."/>
            <person name="Verbruggen H."/>
            <person name="Oliveira M.C."/>
        </authorList>
    </citation>
    <scope>NUCLEOTIDE SEQUENCE</scope>
</reference>
<feature type="signal peptide" evidence="1">
    <location>
        <begin position="1"/>
        <end position="17"/>
    </location>
</feature>
<dbReference type="Gene3D" id="3.10.20.310">
    <property type="entry name" value="membrane protein fhac"/>
    <property type="match status" value="1"/>
</dbReference>
<dbReference type="EMBL" id="MH396009">
    <property type="protein sequence ID" value="AXI96093.1"/>
    <property type="molecule type" value="Genomic_DNA"/>
</dbReference>
<proteinExistence type="predicted"/>
<geneLocation type="chloroplast" evidence="2"/>
<evidence type="ECO:0008006" key="3">
    <source>
        <dbReference type="Google" id="ProtNLM"/>
    </source>
</evidence>
<accession>A0A345U6K7</accession>
<sequence>MPFIFFHLLVLISSLLPYNSKKTHYLNYYAMVSNVYFNKTLKSNEFNHTQVKVNRCNKHLLRKIMDCKQNQYAKIKNFRNFHFNNIHLKKYIHILKNSGCISSINKYTILYTKYKQDIFNVNIYPVINQINIAKHKKLKICSKLLRKIFLYQLGMPKNFLLIDSILDKIHLWYLSRGYKWSSINIKNTSQMNKINLTINEGKIHSVYIECKTEQIKKNTPLMN</sequence>
<dbReference type="RefSeq" id="YP_009510420.1">
    <property type="nucleotide sequence ID" value="NC_039139.1"/>
</dbReference>
<keyword evidence="2" id="KW-0150">Chloroplast</keyword>
<gene>
    <name evidence="2" type="primary">orf223</name>
</gene>
<keyword evidence="2" id="KW-0934">Plastid</keyword>
<organism evidence="2">
    <name type="scientific">Gracilaria caudata</name>
    <dbReference type="NCBI Taxonomy" id="2572395"/>
    <lineage>
        <taxon>Eukaryota</taxon>
        <taxon>Rhodophyta</taxon>
        <taxon>Florideophyceae</taxon>
        <taxon>Rhodymeniophycidae</taxon>
        <taxon>Gracilariales</taxon>
        <taxon>Gracilariaceae</taxon>
        <taxon>Gracilaria</taxon>
    </lineage>
</organism>
<feature type="chain" id="PRO_5016947928" description="POTRA domain-containing protein" evidence="1">
    <location>
        <begin position="18"/>
        <end position="223"/>
    </location>
</feature>
<name>A0A345U6K7_9FLOR</name>
<evidence type="ECO:0000256" key="1">
    <source>
        <dbReference type="SAM" id="SignalP"/>
    </source>
</evidence>